<protein>
    <recommendedName>
        <fullName evidence="3">Ig-like domain-containing protein</fullName>
    </recommendedName>
</protein>
<evidence type="ECO:0000259" key="3">
    <source>
        <dbReference type="PROSITE" id="PS50835"/>
    </source>
</evidence>
<dbReference type="InterPro" id="IPR003599">
    <property type="entry name" value="Ig_sub"/>
</dbReference>
<comment type="caution">
    <text evidence="4">The sequence shown here is derived from an EMBL/GenBank/DDBJ whole genome shotgun (WGS) entry which is preliminary data.</text>
</comment>
<proteinExistence type="predicted"/>
<name>A0ABD0MTH7_CIRMR</name>
<feature type="domain" description="Ig-like" evidence="3">
    <location>
        <begin position="4"/>
        <end position="84"/>
    </location>
</feature>
<dbReference type="PANTHER" id="PTHR11481:SF64">
    <property type="entry name" value="FC RECEPTOR-LIKE PROTEIN 4"/>
    <property type="match status" value="1"/>
</dbReference>
<dbReference type="AlphaFoldDB" id="A0ABD0MTH7"/>
<dbReference type="PANTHER" id="PTHR11481">
    <property type="entry name" value="IMMUNOGLOBULIN FC RECEPTOR"/>
    <property type="match status" value="1"/>
</dbReference>
<reference evidence="4 5" key="1">
    <citation type="submission" date="2024-05" db="EMBL/GenBank/DDBJ databases">
        <title>Genome sequencing and assembly of Indian major carp, Cirrhinus mrigala (Hamilton, 1822).</title>
        <authorList>
            <person name="Mohindra V."/>
            <person name="Chowdhury L.M."/>
            <person name="Lal K."/>
            <person name="Jena J.K."/>
        </authorList>
    </citation>
    <scope>NUCLEOTIDE SEQUENCE [LARGE SCALE GENOMIC DNA]</scope>
    <source>
        <strain evidence="4">CM1030</strain>
        <tissue evidence="4">Blood</tissue>
    </source>
</reference>
<keyword evidence="5" id="KW-1185">Reference proteome</keyword>
<dbReference type="Gene3D" id="2.60.40.10">
    <property type="entry name" value="Immunoglobulins"/>
    <property type="match status" value="1"/>
</dbReference>
<evidence type="ECO:0000313" key="4">
    <source>
        <dbReference type="EMBL" id="KAL0153329.1"/>
    </source>
</evidence>
<dbReference type="FunFam" id="2.60.40.10:FF:001607">
    <property type="entry name" value="Leukocyte immune-type receptor TS32.15 L2.5a"/>
    <property type="match status" value="1"/>
</dbReference>
<dbReference type="InterPro" id="IPR050488">
    <property type="entry name" value="Ig_Fc_receptor"/>
</dbReference>
<evidence type="ECO:0000256" key="2">
    <source>
        <dbReference type="ARBA" id="ARBA00023157"/>
    </source>
</evidence>
<dbReference type="SUPFAM" id="SSF48726">
    <property type="entry name" value="Immunoglobulin"/>
    <property type="match status" value="1"/>
</dbReference>
<sequence>RPKPKVTIKPDQHVFRGDTVTLRCDINGEGVTSWSYSWYKEGSISVFSDQQNHTFSFVTESDAGKYSCYGSKGSRWSQMSDAVTLTVS</sequence>
<evidence type="ECO:0000256" key="1">
    <source>
        <dbReference type="ARBA" id="ARBA00022729"/>
    </source>
</evidence>
<dbReference type="EMBL" id="JAMKFB020000119">
    <property type="protein sequence ID" value="KAL0153329.1"/>
    <property type="molecule type" value="Genomic_DNA"/>
</dbReference>
<gene>
    <name evidence="4" type="ORF">M9458_051367</name>
</gene>
<dbReference type="PROSITE" id="PS50835">
    <property type="entry name" value="IG_LIKE"/>
    <property type="match status" value="1"/>
</dbReference>
<keyword evidence="1" id="KW-0732">Signal</keyword>
<evidence type="ECO:0000313" key="5">
    <source>
        <dbReference type="Proteomes" id="UP001529510"/>
    </source>
</evidence>
<keyword evidence="2" id="KW-1015">Disulfide bond</keyword>
<dbReference type="InterPro" id="IPR007110">
    <property type="entry name" value="Ig-like_dom"/>
</dbReference>
<feature type="non-terminal residue" evidence="4">
    <location>
        <position position="88"/>
    </location>
</feature>
<dbReference type="Pfam" id="PF13895">
    <property type="entry name" value="Ig_2"/>
    <property type="match status" value="1"/>
</dbReference>
<dbReference type="InterPro" id="IPR036179">
    <property type="entry name" value="Ig-like_dom_sf"/>
</dbReference>
<accession>A0ABD0MTH7</accession>
<dbReference type="InterPro" id="IPR013783">
    <property type="entry name" value="Ig-like_fold"/>
</dbReference>
<dbReference type="Proteomes" id="UP001529510">
    <property type="component" value="Unassembled WGS sequence"/>
</dbReference>
<feature type="non-terminal residue" evidence="4">
    <location>
        <position position="1"/>
    </location>
</feature>
<dbReference type="SMART" id="SM00409">
    <property type="entry name" value="IG"/>
    <property type="match status" value="1"/>
</dbReference>
<organism evidence="4 5">
    <name type="scientific">Cirrhinus mrigala</name>
    <name type="common">Mrigala</name>
    <dbReference type="NCBI Taxonomy" id="683832"/>
    <lineage>
        <taxon>Eukaryota</taxon>
        <taxon>Metazoa</taxon>
        <taxon>Chordata</taxon>
        <taxon>Craniata</taxon>
        <taxon>Vertebrata</taxon>
        <taxon>Euteleostomi</taxon>
        <taxon>Actinopterygii</taxon>
        <taxon>Neopterygii</taxon>
        <taxon>Teleostei</taxon>
        <taxon>Ostariophysi</taxon>
        <taxon>Cypriniformes</taxon>
        <taxon>Cyprinidae</taxon>
        <taxon>Labeoninae</taxon>
        <taxon>Labeonini</taxon>
        <taxon>Cirrhinus</taxon>
    </lineage>
</organism>